<protein>
    <submittedName>
        <fullName evidence="1">Uncharacterized protein</fullName>
    </submittedName>
</protein>
<gene>
    <name evidence="1" type="ORF">Pyn_36520</name>
</gene>
<dbReference type="AlphaFoldDB" id="A0A314ZRW9"/>
<proteinExistence type="predicted"/>
<sequence length="142" mass="16470">MKKPSGRPQIVMTITVHPALVKPTTPSGQTPSKIKRRAYAAPDFHKTPRPYVSLVPFLSCMNKSKLDKSFSDIYDILSKSNVNLPLLDVIRNMLAFPKFFKELNTYKCKYQPREKNREKMTCATMREQGRSRQPLRHYSRIP</sequence>
<accession>A0A314ZRW9</accession>
<name>A0A314ZRW9_PRUYE</name>
<keyword evidence="2" id="KW-1185">Reference proteome</keyword>
<organism evidence="1 2">
    <name type="scientific">Prunus yedoensis var. nudiflora</name>
    <dbReference type="NCBI Taxonomy" id="2094558"/>
    <lineage>
        <taxon>Eukaryota</taxon>
        <taxon>Viridiplantae</taxon>
        <taxon>Streptophyta</taxon>
        <taxon>Embryophyta</taxon>
        <taxon>Tracheophyta</taxon>
        <taxon>Spermatophyta</taxon>
        <taxon>Magnoliopsida</taxon>
        <taxon>eudicotyledons</taxon>
        <taxon>Gunneridae</taxon>
        <taxon>Pentapetalae</taxon>
        <taxon>rosids</taxon>
        <taxon>fabids</taxon>
        <taxon>Rosales</taxon>
        <taxon>Rosaceae</taxon>
        <taxon>Amygdaloideae</taxon>
        <taxon>Amygdaleae</taxon>
        <taxon>Prunus</taxon>
    </lineage>
</organism>
<reference evidence="1 2" key="1">
    <citation type="submission" date="2018-02" db="EMBL/GenBank/DDBJ databases">
        <title>Draft genome of wild Prunus yedoensis var. nudiflora.</title>
        <authorList>
            <person name="Baek S."/>
            <person name="Kim J.-H."/>
            <person name="Choi K."/>
            <person name="Kim G.-B."/>
            <person name="Cho A."/>
            <person name="Jang H."/>
            <person name="Shin C.-H."/>
            <person name="Yu H.-J."/>
            <person name="Mun J.-H."/>
        </authorList>
    </citation>
    <scope>NUCLEOTIDE SEQUENCE [LARGE SCALE GENOMIC DNA]</scope>
    <source>
        <strain evidence="2">cv. Jeju island</strain>
        <tissue evidence="1">Leaf</tissue>
    </source>
</reference>
<dbReference type="Proteomes" id="UP000250321">
    <property type="component" value="Unassembled WGS sequence"/>
</dbReference>
<evidence type="ECO:0000313" key="2">
    <source>
        <dbReference type="Proteomes" id="UP000250321"/>
    </source>
</evidence>
<dbReference type="EMBL" id="PJQY01000023">
    <property type="protein sequence ID" value="PQQ20937.1"/>
    <property type="molecule type" value="Genomic_DNA"/>
</dbReference>
<dbReference type="OrthoDB" id="1163597at2759"/>
<evidence type="ECO:0000313" key="1">
    <source>
        <dbReference type="EMBL" id="PQQ20937.1"/>
    </source>
</evidence>
<comment type="caution">
    <text evidence="1">The sequence shown here is derived from an EMBL/GenBank/DDBJ whole genome shotgun (WGS) entry which is preliminary data.</text>
</comment>